<dbReference type="Proteomes" id="UP000612362">
    <property type="component" value="Unassembled WGS sequence"/>
</dbReference>
<proteinExistence type="predicted"/>
<dbReference type="RefSeq" id="WP_220192265.1">
    <property type="nucleotide sequence ID" value="NZ_BNJF01000001.1"/>
</dbReference>
<reference evidence="1" key="1">
    <citation type="submission" date="2020-10" db="EMBL/GenBank/DDBJ databases">
        <title>Taxonomic study of unclassified bacteria belonging to the class Ktedonobacteria.</title>
        <authorList>
            <person name="Yabe S."/>
            <person name="Wang C.M."/>
            <person name="Zheng Y."/>
            <person name="Sakai Y."/>
            <person name="Cavaletti L."/>
            <person name="Monciardini P."/>
            <person name="Donadio S."/>
        </authorList>
    </citation>
    <scope>NUCLEOTIDE SEQUENCE</scope>
    <source>
        <strain evidence="1">SOSP1-1</strain>
    </source>
</reference>
<dbReference type="EMBL" id="BNJF01000001">
    <property type="protein sequence ID" value="GHO42758.1"/>
    <property type="molecule type" value="Genomic_DNA"/>
</dbReference>
<dbReference type="AlphaFoldDB" id="A0A8J3HXK1"/>
<name>A0A8J3HXK1_9CHLR</name>
<accession>A0A8J3HXK1</accession>
<evidence type="ECO:0000313" key="2">
    <source>
        <dbReference type="Proteomes" id="UP000612362"/>
    </source>
</evidence>
<gene>
    <name evidence="1" type="ORF">KSX_09210</name>
</gene>
<organism evidence="1 2">
    <name type="scientific">Ktedonospora formicarum</name>
    <dbReference type="NCBI Taxonomy" id="2778364"/>
    <lineage>
        <taxon>Bacteria</taxon>
        <taxon>Bacillati</taxon>
        <taxon>Chloroflexota</taxon>
        <taxon>Ktedonobacteria</taxon>
        <taxon>Ktedonobacterales</taxon>
        <taxon>Ktedonobacteraceae</taxon>
        <taxon>Ktedonospora</taxon>
    </lineage>
</organism>
<comment type="caution">
    <text evidence="1">The sequence shown here is derived from an EMBL/GenBank/DDBJ whole genome shotgun (WGS) entry which is preliminary data.</text>
</comment>
<evidence type="ECO:0008006" key="3">
    <source>
        <dbReference type="Google" id="ProtNLM"/>
    </source>
</evidence>
<sequence>MYCPTCHVENAAEEIICTRCGTELVERSQSLVTTHHSNLPAVLYNPRVSKSVAAGVGALALGVGIELLRRNLLARLMPSSKMVASALPSVKDIKDVLMPQQEKSTKLPKGYEIQETVVYMQRVIRRGH</sequence>
<evidence type="ECO:0000313" key="1">
    <source>
        <dbReference type="EMBL" id="GHO42758.1"/>
    </source>
</evidence>
<protein>
    <recommendedName>
        <fullName evidence="3">Zinc ribbon domain-containing protein</fullName>
    </recommendedName>
</protein>
<keyword evidence="2" id="KW-1185">Reference proteome</keyword>